<dbReference type="Gene3D" id="3.40.50.300">
    <property type="entry name" value="P-loop containing nucleotide triphosphate hydrolases"/>
    <property type="match status" value="1"/>
</dbReference>
<sequence>MIEGLSVTSLTAHYGAMRALSGVSLTVHHGEVVSLIGANGAGKSTLLRSIAGYQRARGQDIRLNGEIVAGLAPHAIARKGVVLVPEGRRLFPDLTVTENLKIGAETRRAGDWTLDRVLQVFPALTERLSHRPGQLSGGQQQMVAIGRALMSNPQILMLDEVSLGLAPKVIEELYAALPAILSTGLGALIVEQDIGRALKASDRFVTLREGTVVLEGASATADRHAITTAYFGAAA</sequence>
<evidence type="ECO:0000256" key="3">
    <source>
        <dbReference type="ARBA" id="ARBA00022741"/>
    </source>
</evidence>
<evidence type="ECO:0000256" key="4">
    <source>
        <dbReference type="ARBA" id="ARBA00022840"/>
    </source>
</evidence>
<keyword evidence="8" id="KW-1185">Reference proteome</keyword>
<keyword evidence="3" id="KW-0547">Nucleotide-binding</keyword>
<evidence type="ECO:0000256" key="5">
    <source>
        <dbReference type="ARBA" id="ARBA00022970"/>
    </source>
</evidence>
<feature type="domain" description="ABC transporter" evidence="6">
    <location>
        <begin position="5"/>
        <end position="234"/>
    </location>
</feature>
<dbReference type="InterPro" id="IPR052156">
    <property type="entry name" value="BCAA_Transport_ATP-bd_LivF"/>
</dbReference>
<dbReference type="AlphaFoldDB" id="A0A8G0ZUB5"/>
<keyword evidence="4 7" id="KW-0067">ATP-binding</keyword>
<keyword evidence="5" id="KW-0029">Amino-acid transport</keyword>
<protein>
    <submittedName>
        <fullName evidence="7">ABC transporter ATP-binding protein</fullName>
    </submittedName>
</protein>
<dbReference type="SMART" id="SM00382">
    <property type="entry name" value="AAA"/>
    <property type="match status" value="1"/>
</dbReference>
<dbReference type="Pfam" id="PF00005">
    <property type="entry name" value="ABC_tran"/>
    <property type="match status" value="1"/>
</dbReference>
<dbReference type="PANTHER" id="PTHR43820">
    <property type="entry name" value="HIGH-AFFINITY BRANCHED-CHAIN AMINO ACID TRANSPORT ATP-BINDING PROTEIN LIVF"/>
    <property type="match status" value="1"/>
</dbReference>
<organism evidence="7 8">
    <name type="scientific">Neotabrizicola shimadae</name>
    <dbReference type="NCBI Taxonomy" id="2807096"/>
    <lineage>
        <taxon>Bacteria</taxon>
        <taxon>Pseudomonadati</taxon>
        <taxon>Pseudomonadota</taxon>
        <taxon>Alphaproteobacteria</taxon>
        <taxon>Rhodobacterales</taxon>
        <taxon>Paracoccaceae</taxon>
        <taxon>Neotabrizicola</taxon>
    </lineage>
</organism>
<evidence type="ECO:0000313" key="8">
    <source>
        <dbReference type="Proteomes" id="UP000826300"/>
    </source>
</evidence>
<evidence type="ECO:0000259" key="6">
    <source>
        <dbReference type="PROSITE" id="PS50893"/>
    </source>
</evidence>
<dbReference type="GO" id="GO:0016887">
    <property type="term" value="F:ATP hydrolysis activity"/>
    <property type="evidence" value="ECO:0007669"/>
    <property type="project" value="InterPro"/>
</dbReference>
<dbReference type="RefSeq" id="WP_220661808.1">
    <property type="nucleotide sequence ID" value="NZ_CP069370.1"/>
</dbReference>
<accession>A0A8G0ZUB5</accession>
<dbReference type="Proteomes" id="UP000826300">
    <property type="component" value="Chromosome"/>
</dbReference>
<dbReference type="GO" id="GO:0005524">
    <property type="term" value="F:ATP binding"/>
    <property type="evidence" value="ECO:0007669"/>
    <property type="project" value="UniProtKB-KW"/>
</dbReference>
<dbReference type="PROSITE" id="PS50893">
    <property type="entry name" value="ABC_TRANSPORTER_2"/>
    <property type="match status" value="1"/>
</dbReference>
<dbReference type="InterPro" id="IPR027417">
    <property type="entry name" value="P-loop_NTPase"/>
</dbReference>
<dbReference type="GO" id="GO:0015658">
    <property type="term" value="F:branched-chain amino acid transmembrane transporter activity"/>
    <property type="evidence" value="ECO:0007669"/>
    <property type="project" value="TreeGrafter"/>
</dbReference>
<name>A0A8G0ZUB5_9RHOB</name>
<dbReference type="KEGG" id="nsm:JO391_18000"/>
<dbReference type="PROSITE" id="PS00211">
    <property type="entry name" value="ABC_TRANSPORTER_1"/>
    <property type="match status" value="1"/>
</dbReference>
<keyword evidence="2" id="KW-0813">Transport</keyword>
<dbReference type="InterPro" id="IPR003593">
    <property type="entry name" value="AAA+_ATPase"/>
</dbReference>
<evidence type="ECO:0000256" key="2">
    <source>
        <dbReference type="ARBA" id="ARBA00022448"/>
    </source>
</evidence>
<reference evidence="7" key="1">
    <citation type="submission" date="2021-02" db="EMBL/GenBank/DDBJ databases">
        <title>Rhodobacter shimadae sp. nov., an aerobic anoxygenic phototrophic bacterium isolated from a hot spring.</title>
        <authorList>
            <person name="Muramatsu S."/>
            <person name="Haruta S."/>
            <person name="Hirose S."/>
            <person name="Hanada S."/>
        </authorList>
    </citation>
    <scope>NUCLEOTIDE SEQUENCE</scope>
    <source>
        <strain evidence="7">N10</strain>
    </source>
</reference>
<comment type="similarity">
    <text evidence="1">Belongs to the ABC transporter superfamily.</text>
</comment>
<dbReference type="PANTHER" id="PTHR43820:SF4">
    <property type="entry name" value="HIGH-AFFINITY BRANCHED-CHAIN AMINO ACID TRANSPORT ATP-BINDING PROTEIN LIVF"/>
    <property type="match status" value="1"/>
</dbReference>
<dbReference type="InterPro" id="IPR017871">
    <property type="entry name" value="ABC_transporter-like_CS"/>
</dbReference>
<proteinExistence type="inferred from homology"/>
<dbReference type="InterPro" id="IPR003439">
    <property type="entry name" value="ABC_transporter-like_ATP-bd"/>
</dbReference>
<evidence type="ECO:0000313" key="7">
    <source>
        <dbReference type="EMBL" id="QYZ69590.1"/>
    </source>
</evidence>
<gene>
    <name evidence="7" type="ORF">JO391_18000</name>
</gene>
<dbReference type="SUPFAM" id="SSF52540">
    <property type="entry name" value="P-loop containing nucleoside triphosphate hydrolases"/>
    <property type="match status" value="1"/>
</dbReference>
<dbReference type="GO" id="GO:0015807">
    <property type="term" value="P:L-amino acid transport"/>
    <property type="evidence" value="ECO:0007669"/>
    <property type="project" value="TreeGrafter"/>
</dbReference>
<dbReference type="EMBL" id="CP069370">
    <property type="protein sequence ID" value="QYZ69590.1"/>
    <property type="molecule type" value="Genomic_DNA"/>
</dbReference>
<evidence type="ECO:0000256" key="1">
    <source>
        <dbReference type="ARBA" id="ARBA00005417"/>
    </source>
</evidence>
<dbReference type="CDD" id="cd03224">
    <property type="entry name" value="ABC_TM1139_LivF_branched"/>
    <property type="match status" value="1"/>
</dbReference>